<dbReference type="PANTHER" id="PTHR28366:SF1">
    <property type="entry name" value="CHROMOSOME 1 OPEN READING FRAME 131"/>
    <property type="match status" value="1"/>
</dbReference>
<organism evidence="2 3">
    <name type="scientific">Chionoecetes opilio</name>
    <name type="common">Atlantic snow crab</name>
    <name type="synonym">Cancer opilio</name>
    <dbReference type="NCBI Taxonomy" id="41210"/>
    <lineage>
        <taxon>Eukaryota</taxon>
        <taxon>Metazoa</taxon>
        <taxon>Ecdysozoa</taxon>
        <taxon>Arthropoda</taxon>
        <taxon>Crustacea</taxon>
        <taxon>Multicrustacea</taxon>
        <taxon>Malacostraca</taxon>
        <taxon>Eumalacostraca</taxon>
        <taxon>Eucarida</taxon>
        <taxon>Decapoda</taxon>
        <taxon>Pleocyemata</taxon>
        <taxon>Brachyura</taxon>
        <taxon>Eubrachyura</taxon>
        <taxon>Majoidea</taxon>
        <taxon>Majidae</taxon>
        <taxon>Chionoecetes</taxon>
    </lineage>
</organism>
<feature type="compositionally biased region" description="Basic and acidic residues" evidence="1">
    <location>
        <begin position="26"/>
        <end position="36"/>
    </location>
</feature>
<dbReference type="AlphaFoldDB" id="A0A8J4YL64"/>
<sequence>MDGLVHQRLAEYFDCLVGEQTTNKKVKTDHTNRHESLSSSFTTKGSEDTGSPSKTKKKKTQKKVTAIDKKNNTGIDNKNNNRALNSEGIVGEITKNIKKKKKSHQARVLEEAGDVTEQKGVTEDGFKIVASIPEDDDDVSDAFESCAEEEEEEESPSTHYTGEEGVRPSSNMPGETDDGFKIVSEIPPDDSDVDDAFEDDEGDGGGGGFVSASSSLNQRRQPIKKSLMQIMDDFGIDDKALVGRGKDKEPPKQPLKLSKKQKKLKNRQANKTLTEATKRKRQEEVQIYDYAKRRGVNKPKRNKEEEEQMESLEEAKGEALDDRQLKRVRYDVFRLGMSGFHKNKKEDTRVQLAVKLGAKPARKKAVNYKTLQEMKKKEKKVEAEEKEMKLKLGLKVPKPFKKKERPVVKASGSQVGRYRHGVQVLSKQDIAKVNKAG</sequence>
<keyword evidence="3" id="KW-1185">Reference proteome</keyword>
<proteinExistence type="predicted"/>
<evidence type="ECO:0000313" key="2">
    <source>
        <dbReference type="EMBL" id="KAG0729043.1"/>
    </source>
</evidence>
<dbReference type="EMBL" id="JACEEZ010001582">
    <property type="protein sequence ID" value="KAG0729043.1"/>
    <property type="molecule type" value="Genomic_DNA"/>
</dbReference>
<dbReference type="OrthoDB" id="6367536at2759"/>
<dbReference type="InterPro" id="IPR027973">
    <property type="entry name" value="FSAF1-like"/>
</dbReference>
<feature type="compositionally biased region" description="Acidic residues" evidence="1">
    <location>
        <begin position="187"/>
        <end position="203"/>
    </location>
</feature>
<evidence type="ECO:0000256" key="1">
    <source>
        <dbReference type="SAM" id="MobiDB-lite"/>
    </source>
</evidence>
<gene>
    <name evidence="2" type="ORF">GWK47_003582</name>
</gene>
<feature type="compositionally biased region" description="Low complexity" evidence="1">
    <location>
        <begin position="72"/>
        <end position="81"/>
    </location>
</feature>
<feature type="compositionally biased region" description="Polar residues" evidence="1">
    <location>
        <begin position="37"/>
        <end position="53"/>
    </location>
</feature>
<dbReference type="InterPro" id="IPR052852">
    <property type="entry name" value="SSU_Processome_Comp"/>
</dbReference>
<feature type="region of interest" description="Disordered" evidence="1">
    <location>
        <begin position="239"/>
        <end position="320"/>
    </location>
</feature>
<feature type="compositionally biased region" description="Basic and acidic residues" evidence="1">
    <location>
        <begin position="239"/>
        <end position="251"/>
    </location>
</feature>
<comment type="caution">
    <text evidence="2">The sequence shown here is derived from an EMBL/GenBank/DDBJ whole genome shotgun (WGS) entry which is preliminary data.</text>
</comment>
<dbReference type="PANTHER" id="PTHR28366">
    <property type="entry name" value="CHROMOSOME 1 OPEN READING FRAME 131"/>
    <property type="match status" value="1"/>
</dbReference>
<name>A0A8J4YL64_CHIOP</name>
<dbReference type="Pfam" id="PF15375">
    <property type="entry name" value="FSAF1"/>
    <property type="match status" value="1"/>
</dbReference>
<accession>A0A8J4YL64</accession>
<protein>
    <submittedName>
        <fullName evidence="2">Uncharacterized protein</fullName>
    </submittedName>
</protein>
<reference evidence="2" key="1">
    <citation type="submission" date="2020-07" db="EMBL/GenBank/DDBJ databases">
        <title>The High-quality genome of the commercially important snow crab, Chionoecetes opilio.</title>
        <authorList>
            <person name="Jeong J.-H."/>
            <person name="Ryu S."/>
        </authorList>
    </citation>
    <scope>NUCLEOTIDE SEQUENCE</scope>
    <source>
        <strain evidence="2">MADBK_172401_WGS</strain>
        <tissue evidence="2">Digestive gland</tissue>
    </source>
</reference>
<feature type="region of interest" description="Disordered" evidence="1">
    <location>
        <begin position="21"/>
        <end position="87"/>
    </location>
</feature>
<feature type="compositionally biased region" description="Acidic residues" evidence="1">
    <location>
        <begin position="133"/>
        <end position="155"/>
    </location>
</feature>
<dbReference type="Proteomes" id="UP000770661">
    <property type="component" value="Unassembled WGS sequence"/>
</dbReference>
<feature type="region of interest" description="Disordered" evidence="1">
    <location>
        <begin position="130"/>
        <end position="224"/>
    </location>
</feature>
<feature type="compositionally biased region" description="Basic residues" evidence="1">
    <location>
        <begin position="257"/>
        <end position="268"/>
    </location>
</feature>
<evidence type="ECO:0000313" key="3">
    <source>
        <dbReference type="Proteomes" id="UP000770661"/>
    </source>
</evidence>